<gene>
    <name evidence="2" type="ORF">BN137_5</name>
</gene>
<feature type="transmembrane region" description="Helical" evidence="1">
    <location>
        <begin position="12"/>
        <end position="34"/>
    </location>
</feature>
<dbReference type="EMBL" id="CAKW01000001">
    <property type="protein sequence ID" value="CCJ70677.1"/>
    <property type="molecule type" value="Genomic_DNA"/>
</dbReference>
<name>K8A8U5_9ENTR</name>
<comment type="caution">
    <text evidence="2">The sequence shown here is derived from an EMBL/GenBank/DDBJ whole genome shotgun (WGS) entry which is preliminary data.</text>
</comment>
<reference evidence="2" key="1">
    <citation type="submission" date="2012-07" db="EMBL/GenBank/DDBJ databases">
        <authorList>
            <person name="Cummings C."/>
        </authorList>
    </citation>
    <scope>NUCLEOTIDE SEQUENCE</scope>
    <source>
        <strain evidence="2">1330</strain>
    </source>
</reference>
<keyword evidence="1" id="KW-1133">Transmembrane helix</keyword>
<evidence type="ECO:0000313" key="2">
    <source>
        <dbReference type="EMBL" id="CCJ70677.1"/>
    </source>
</evidence>
<sequence>MLFRLLLNLHNGVFAFILYPAGLSWRIPLLFYCADNN</sequence>
<accession>K8A8U5</accession>
<proteinExistence type="predicted"/>
<keyword evidence="1" id="KW-0472">Membrane</keyword>
<keyword evidence="1" id="KW-0812">Transmembrane</keyword>
<dbReference type="AlphaFoldDB" id="K8A8U5"/>
<protein>
    <submittedName>
        <fullName evidence="2">Uncharacterized protein</fullName>
    </submittedName>
</protein>
<evidence type="ECO:0000256" key="1">
    <source>
        <dbReference type="SAM" id="Phobius"/>
    </source>
</evidence>
<evidence type="ECO:0000313" key="3">
    <source>
        <dbReference type="Proteomes" id="UP000009340"/>
    </source>
</evidence>
<organism evidence="2 3">
    <name type="scientific">Cronobacter condimenti 1330</name>
    <dbReference type="NCBI Taxonomy" id="1073999"/>
    <lineage>
        <taxon>Bacteria</taxon>
        <taxon>Pseudomonadati</taxon>
        <taxon>Pseudomonadota</taxon>
        <taxon>Gammaproteobacteria</taxon>
        <taxon>Enterobacterales</taxon>
        <taxon>Enterobacteriaceae</taxon>
        <taxon>Cronobacter</taxon>
    </lineage>
</organism>
<dbReference type="Proteomes" id="UP000009340">
    <property type="component" value="Unassembled WGS sequence"/>
</dbReference>